<proteinExistence type="predicted"/>
<comment type="caution">
    <text evidence="2">The sequence shown here is derived from an EMBL/GenBank/DDBJ whole genome shotgun (WGS) entry which is preliminary data.</text>
</comment>
<gene>
    <name evidence="2" type="ORF">G6F51_010432</name>
</gene>
<evidence type="ECO:0000313" key="3">
    <source>
        <dbReference type="Proteomes" id="UP000717996"/>
    </source>
</evidence>
<organism evidence="2 3">
    <name type="scientific">Rhizopus oryzae</name>
    <name type="common">Mucormycosis agent</name>
    <name type="synonym">Rhizopus arrhizus var. delemar</name>
    <dbReference type="NCBI Taxonomy" id="64495"/>
    <lineage>
        <taxon>Eukaryota</taxon>
        <taxon>Fungi</taxon>
        <taxon>Fungi incertae sedis</taxon>
        <taxon>Mucoromycota</taxon>
        <taxon>Mucoromycotina</taxon>
        <taxon>Mucoromycetes</taxon>
        <taxon>Mucorales</taxon>
        <taxon>Mucorineae</taxon>
        <taxon>Rhizopodaceae</taxon>
        <taxon>Rhizopus</taxon>
    </lineage>
</organism>
<dbReference type="EMBL" id="JAANIT010002155">
    <property type="protein sequence ID" value="KAG1537335.1"/>
    <property type="molecule type" value="Genomic_DNA"/>
</dbReference>
<evidence type="ECO:0000256" key="1">
    <source>
        <dbReference type="SAM" id="MobiDB-lite"/>
    </source>
</evidence>
<dbReference type="AlphaFoldDB" id="A0A9P6Y1J2"/>
<sequence length="82" mass="9577">MMSMEETHVYELEVDNEQYPLEQLGNYNMYQDQEPPAKPAKMKKQEAETSVSEDIKCSSPAGIYRQYKDADIEMVFIFMKKG</sequence>
<protein>
    <submittedName>
        <fullName evidence="2">Uncharacterized protein</fullName>
    </submittedName>
</protein>
<accession>A0A9P6Y1J2</accession>
<reference evidence="2" key="1">
    <citation type="journal article" date="2020" name="Microb. Genom.">
        <title>Genetic diversity of clinical and environmental Mucorales isolates obtained from an investigation of mucormycosis cases among solid organ transplant recipients.</title>
        <authorList>
            <person name="Nguyen M.H."/>
            <person name="Kaul D."/>
            <person name="Muto C."/>
            <person name="Cheng S.J."/>
            <person name="Richter R.A."/>
            <person name="Bruno V.M."/>
            <person name="Liu G."/>
            <person name="Beyhan S."/>
            <person name="Sundermann A.J."/>
            <person name="Mounaud S."/>
            <person name="Pasculle A.W."/>
            <person name="Nierman W.C."/>
            <person name="Driscoll E."/>
            <person name="Cumbie R."/>
            <person name="Clancy C.J."/>
            <person name="Dupont C.L."/>
        </authorList>
    </citation>
    <scope>NUCLEOTIDE SEQUENCE</scope>
    <source>
        <strain evidence="2">GL16</strain>
    </source>
</reference>
<dbReference type="Proteomes" id="UP000717996">
    <property type="component" value="Unassembled WGS sequence"/>
</dbReference>
<feature type="region of interest" description="Disordered" evidence="1">
    <location>
        <begin position="29"/>
        <end position="54"/>
    </location>
</feature>
<name>A0A9P6Y1J2_RHIOR</name>
<evidence type="ECO:0000313" key="2">
    <source>
        <dbReference type="EMBL" id="KAG1537335.1"/>
    </source>
</evidence>